<proteinExistence type="predicted"/>
<dbReference type="Proteomes" id="UP000479710">
    <property type="component" value="Unassembled WGS sequence"/>
</dbReference>
<dbReference type="OrthoDB" id="605122at2759"/>
<organism evidence="1 2">
    <name type="scientific">Oryza meyeriana var. granulata</name>
    <dbReference type="NCBI Taxonomy" id="110450"/>
    <lineage>
        <taxon>Eukaryota</taxon>
        <taxon>Viridiplantae</taxon>
        <taxon>Streptophyta</taxon>
        <taxon>Embryophyta</taxon>
        <taxon>Tracheophyta</taxon>
        <taxon>Spermatophyta</taxon>
        <taxon>Magnoliopsida</taxon>
        <taxon>Liliopsida</taxon>
        <taxon>Poales</taxon>
        <taxon>Poaceae</taxon>
        <taxon>BOP clade</taxon>
        <taxon>Oryzoideae</taxon>
        <taxon>Oryzeae</taxon>
        <taxon>Oryzinae</taxon>
        <taxon>Oryza</taxon>
        <taxon>Oryza meyeriana</taxon>
    </lineage>
</organism>
<evidence type="ECO:0000313" key="1">
    <source>
        <dbReference type="EMBL" id="KAF0930256.1"/>
    </source>
</evidence>
<sequence length="145" mass="16376">MTILELHGELCVACSHGGTDTIDIWMVKEDGAWSVEYRVELREFSPEYSSETATPMAIDPMDGRILLNKGQSLHSGHNAVIFTPRRHGRAIPRPGGVSLGYYDPKTATLETIYSVSIPDDDNGWWYRFCPVICQESLVKVDRRQF</sequence>
<gene>
    <name evidence="1" type="ORF">E2562_030896</name>
</gene>
<protein>
    <recommendedName>
        <fullName evidence="3">F-box associated domain-containing protein</fullName>
    </recommendedName>
</protein>
<dbReference type="AlphaFoldDB" id="A0A6G1F037"/>
<accession>A0A6G1F037</accession>
<comment type="caution">
    <text evidence="1">The sequence shown here is derived from an EMBL/GenBank/DDBJ whole genome shotgun (WGS) entry which is preliminary data.</text>
</comment>
<dbReference type="EMBL" id="SPHZ02000002">
    <property type="protein sequence ID" value="KAF0930256.1"/>
    <property type="molecule type" value="Genomic_DNA"/>
</dbReference>
<evidence type="ECO:0008006" key="3">
    <source>
        <dbReference type="Google" id="ProtNLM"/>
    </source>
</evidence>
<keyword evidence="2" id="KW-1185">Reference proteome</keyword>
<evidence type="ECO:0000313" key="2">
    <source>
        <dbReference type="Proteomes" id="UP000479710"/>
    </source>
</evidence>
<reference evidence="1 2" key="1">
    <citation type="submission" date="2019-11" db="EMBL/GenBank/DDBJ databases">
        <title>Whole genome sequence of Oryza granulata.</title>
        <authorList>
            <person name="Li W."/>
        </authorList>
    </citation>
    <scope>NUCLEOTIDE SEQUENCE [LARGE SCALE GENOMIC DNA]</scope>
    <source>
        <strain evidence="2">cv. Menghai</strain>
        <tissue evidence="1">Leaf</tissue>
    </source>
</reference>
<name>A0A6G1F037_9ORYZ</name>